<keyword evidence="1" id="KW-1133">Transmembrane helix</keyword>
<dbReference type="AlphaFoldDB" id="A0A918CCU3"/>
<dbReference type="SUPFAM" id="SSF103501">
    <property type="entry name" value="Respiratory nitrate reductase 1 gamma chain"/>
    <property type="match status" value="1"/>
</dbReference>
<evidence type="ECO:0000313" key="2">
    <source>
        <dbReference type="EMBL" id="GGR17242.1"/>
    </source>
</evidence>
<name>A0A918CCU3_AGRME</name>
<evidence type="ECO:0000313" key="3">
    <source>
        <dbReference type="Proteomes" id="UP000610303"/>
    </source>
</evidence>
<reference evidence="2" key="1">
    <citation type="journal article" date="2014" name="Int. J. Syst. Evol. Microbiol.">
        <title>Complete genome sequence of Corynebacterium casei LMG S-19264T (=DSM 44701T), isolated from a smear-ripened cheese.</title>
        <authorList>
            <consortium name="US DOE Joint Genome Institute (JGI-PGF)"/>
            <person name="Walter F."/>
            <person name="Albersmeier A."/>
            <person name="Kalinowski J."/>
            <person name="Ruckert C."/>
        </authorList>
    </citation>
    <scope>NUCLEOTIDE SEQUENCE</scope>
    <source>
        <strain evidence="2">JCM 3346</strain>
    </source>
</reference>
<comment type="caution">
    <text evidence="2">The sequence shown here is derived from an EMBL/GenBank/DDBJ whole genome shotgun (WGS) entry which is preliminary data.</text>
</comment>
<dbReference type="RefSeq" id="WP_189083944.1">
    <property type="nucleotide sequence ID" value="NZ_BMRJ01000001.1"/>
</dbReference>
<gene>
    <name evidence="2" type="ORF">GCM10010196_07530</name>
</gene>
<reference evidence="2" key="2">
    <citation type="submission" date="2020-09" db="EMBL/GenBank/DDBJ databases">
        <authorList>
            <person name="Sun Q."/>
            <person name="Ohkuma M."/>
        </authorList>
    </citation>
    <scope>NUCLEOTIDE SEQUENCE</scope>
    <source>
        <strain evidence="2">JCM 3346</strain>
    </source>
</reference>
<organism evidence="2 3">
    <name type="scientific">Agromyces mediolanus</name>
    <name type="common">Corynebacterium mediolanum</name>
    <dbReference type="NCBI Taxonomy" id="41986"/>
    <lineage>
        <taxon>Bacteria</taxon>
        <taxon>Bacillati</taxon>
        <taxon>Actinomycetota</taxon>
        <taxon>Actinomycetes</taxon>
        <taxon>Micrococcales</taxon>
        <taxon>Microbacteriaceae</taxon>
        <taxon>Agromyces</taxon>
    </lineage>
</organism>
<accession>A0A918CCU3</accession>
<feature type="transmembrane region" description="Helical" evidence="1">
    <location>
        <begin position="58"/>
        <end position="80"/>
    </location>
</feature>
<keyword evidence="1" id="KW-0472">Membrane</keyword>
<dbReference type="EMBL" id="BMRJ01000001">
    <property type="protein sequence ID" value="GGR17242.1"/>
    <property type="molecule type" value="Genomic_DNA"/>
</dbReference>
<protein>
    <submittedName>
        <fullName evidence="2">Uncharacterized protein</fullName>
    </submittedName>
</protein>
<dbReference type="InterPro" id="IPR036197">
    <property type="entry name" value="NarG-like_sf"/>
</dbReference>
<sequence>MTPRTPAPPGSPEDAQRRYRRRQRFLRIGQAVMALGFLVALIHWLAHLEAFGPAQPEGWIDLVAGYPMGALLLVAGAILASRKTT</sequence>
<dbReference type="Proteomes" id="UP000610303">
    <property type="component" value="Unassembled WGS sequence"/>
</dbReference>
<proteinExistence type="predicted"/>
<keyword evidence="3" id="KW-1185">Reference proteome</keyword>
<keyword evidence="1" id="KW-0812">Transmembrane</keyword>
<feature type="transmembrane region" description="Helical" evidence="1">
    <location>
        <begin position="25"/>
        <end position="46"/>
    </location>
</feature>
<evidence type="ECO:0000256" key="1">
    <source>
        <dbReference type="SAM" id="Phobius"/>
    </source>
</evidence>